<organism evidence="2 3">
    <name type="scientific">Roseinatronobacter monicus</name>
    <dbReference type="NCBI Taxonomy" id="393481"/>
    <lineage>
        <taxon>Bacteria</taxon>
        <taxon>Pseudomonadati</taxon>
        <taxon>Pseudomonadota</taxon>
        <taxon>Alphaproteobacteria</taxon>
        <taxon>Rhodobacterales</taxon>
        <taxon>Paracoccaceae</taxon>
        <taxon>Roseinatronobacter</taxon>
    </lineage>
</organism>
<keyword evidence="3" id="KW-1185">Reference proteome</keyword>
<comment type="caution">
    <text evidence="2">The sequence shown here is derived from an EMBL/GenBank/DDBJ whole genome shotgun (WGS) entry which is preliminary data.</text>
</comment>
<sequence length="324" mass="34325">MRKSTALITAIGLSVFGLSATADTLEDWQLSHGGFVTASDVRPHNGLPQDRADILSALSTDSPDWARALTVYTWGANFPWRDMTHSLGRFADNYNGAMPAVLPHSVAHWDDASFAVGPVYSALAGTGAFYQLPAAARIAFVDGATLATIVNWTRFELAMSERKALAAEPNWALTNGSPKNWNEIFAFHWGPEGQHSVYQALEAVSGGAEVNAALYTALAEGQPHLLEERWAEDDAARVDALLHEGALRLFHAALAAAEGANDDDARTRAVLHARGLWLAAAAAMLALAPSEVDTVETALDGSGDPALLPFASEAVAEALAQLGS</sequence>
<evidence type="ECO:0000256" key="1">
    <source>
        <dbReference type="SAM" id="SignalP"/>
    </source>
</evidence>
<evidence type="ECO:0000313" key="2">
    <source>
        <dbReference type="EMBL" id="TQM91578.1"/>
    </source>
</evidence>
<gene>
    <name evidence="2" type="ORF">BD293_0142</name>
</gene>
<evidence type="ECO:0000313" key="3">
    <source>
        <dbReference type="Proteomes" id="UP000320582"/>
    </source>
</evidence>
<accession>A0A543K926</accession>
<dbReference type="AlphaFoldDB" id="A0A543K926"/>
<dbReference type="OrthoDB" id="8449141at2"/>
<reference evidence="2 3" key="1">
    <citation type="submission" date="2019-06" db="EMBL/GenBank/DDBJ databases">
        <title>Genomic Encyclopedia of Archaeal and Bacterial Type Strains, Phase II (KMG-II): from individual species to whole genera.</title>
        <authorList>
            <person name="Goeker M."/>
        </authorList>
    </citation>
    <scope>NUCLEOTIDE SEQUENCE [LARGE SCALE GENOMIC DNA]</scope>
    <source>
        <strain evidence="2 3">DSM 18423</strain>
    </source>
</reference>
<protein>
    <submittedName>
        <fullName evidence="2">Uncharacterized protein</fullName>
    </submittedName>
</protein>
<keyword evidence="1" id="KW-0732">Signal</keyword>
<proteinExistence type="predicted"/>
<feature type="chain" id="PRO_5022001623" evidence="1">
    <location>
        <begin position="23"/>
        <end position="324"/>
    </location>
</feature>
<name>A0A543K926_9RHOB</name>
<dbReference type="RefSeq" id="WP_142079354.1">
    <property type="nucleotide sequence ID" value="NZ_VFPT01000001.1"/>
</dbReference>
<dbReference type="Proteomes" id="UP000320582">
    <property type="component" value="Unassembled WGS sequence"/>
</dbReference>
<feature type="signal peptide" evidence="1">
    <location>
        <begin position="1"/>
        <end position="22"/>
    </location>
</feature>
<dbReference type="EMBL" id="VFPT01000001">
    <property type="protein sequence ID" value="TQM91578.1"/>
    <property type="molecule type" value="Genomic_DNA"/>
</dbReference>